<dbReference type="EMBL" id="JBHSQS010000015">
    <property type="protein sequence ID" value="MFC5926245.1"/>
    <property type="molecule type" value="Genomic_DNA"/>
</dbReference>
<evidence type="ECO:0000313" key="2">
    <source>
        <dbReference type="Proteomes" id="UP001596226"/>
    </source>
</evidence>
<keyword evidence="2" id="KW-1185">Reference proteome</keyword>
<reference evidence="2" key="1">
    <citation type="journal article" date="2019" name="Int. J. Syst. Evol. Microbiol.">
        <title>The Global Catalogue of Microorganisms (GCM) 10K type strain sequencing project: providing services to taxonomists for standard genome sequencing and annotation.</title>
        <authorList>
            <consortium name="The Broad Institute Genomics Platform"/>
            <consortium name="The Broad Institute Genome Sequencing Center for Infectious Disease"/>
            <person name="Wu L."/>
            <person name="Ma J."/>
        </authorList>
    </citation>
    <scope>NUCLEOTIDE SEQUENCE [LARGE SCALE GENOMIC DNA]</scope>
    <source>
        <strain evidence="2">CGMCC 4.7144</strain>
    </source>
</reference>
<name>A0ABW1HA34_9ACTN</name>
<dbReference type="RefSeq" id="WP_377514456.1">
    <property type="nucleotide sequence ID" value="NZ_JBHSQS010000015.1"/>
</dbReference>
<proteinExistence type="predicted"/>
<sequence>MPDEKPTPLDVREVRSGDLLHLTRAASPQFAQPIMVRVIRALPDRHTYHGWLWIEAYQLGPNGDAIERRELFVMPAGVRWMTSASTPARRTPVGVGR</sequence>
<evidence type="ECO:0000313" key="1">
    <source>
        <dbReference type="EMBL" id="MFC5926245.1"/>
    </source>
</evidence>
<dbReference type="Proteomes" id="UP001596226">
    <property type="component" value="Unassembled WGS sequence"/>
</dbReference>
<accession>A0ABW1HA34</accession>
<protein>
    <submittedName>
        <fullName evidence="1">Uncharacterized protein</fullName>
    </submittedName>
</protein>
<gene>
    <name evidence="1" type="ORF">ACFQGL_23190</name>
</gene>
<comment type="caution">
    <text evidence="1">The sequence shown here is derived from an EMBL/GenBank/DDBJ whole genome shotgun (WGS) entry which is preliminary data.</text>
</comment>
<organism evidence="1 2">
    <name type="scientific">Micromonospora vulcania</name>
    <dbReference type="NCBI Taxonomy" id="1441873"/>
    <lineage>
        <taxon>Bacteria</taxon>
        <taxon>Bacillati</taxon>
        <taxon>Actinomycetota</taxon>
        <taxon>Actinomycetes</taxon>
        <taxon>Micromonosporales</taxon>
        <taxon>Micromonosporaceae</taxon>
        <taxon>Micromonospora</taxon>
    </lineage>
</organism>